<dbReference type="InterPro" id="IPR005121">
    <property type="entry name" value="Fdx_antiC-bd"/>
</dbReference>
<keyword evidence="5 16" id="KW-0820">tRNA-binding</keyword>
<dbReference type="InterPro" id="IPR041616">
    <property type="entry name" value="PheRS_beta_core"/>
</dbReference>
<evidence type="ECO:0000259" key="17">
    <source>
        <dbReference type="PROSITE" id="PS50886"/>
    </source>
</evidence>
<evidence type="ECO:0000313" key="20">
    <source>
        <dbReference type="EMBL" id="KFI19936.1"/>
    </source>
</evidence>
<dbReference type="PROSITE" id="PS51483">
    <property type="entry name" value="B5"/>
    <property type="match status" value="1"/>
</dbReference>
<dbReference type="NCBIfam" id="NF045760">
    <property type="entry name" value="YtpR"/>
    <property type="match status" value="1"/>
</dbReference>
<evidence type="ECO:0000256" key="1">
    <source>
        <dbReference type="ARBA" id="ARBA00004496"/>
    </source>
</evidence>
<feature type="domain" description="FDX-ACB" evidence="18">
    <location>
        <begin position="699"/>
        <end position="792"/>
    </location>
</feature>
<feature type="domain" description="B5" evidence="19">
    <location>
        <begin position="401"/>
        <end position="476"/>
    </location>
</feature>
<evidence type="ECO:0000256" key="10">
    <source>
        <dbReference type="ARBA" id="ARBA00022842"/>
    </source>
</evidence>
<dbReference type="GO" id="GO:0006432">
    <property type="term" value="P:phenylalanyl-tRNA aminoacylation"/>
    <property type="evidence" value="ECO:0007669"/>
    <property type="project" value="UniProtKB-UniRule"/>
</dbReference>
<evidence type="ECO:0000256" key="2">
    <source>
        <dbReference type="ARBA" id="ARBA00008653"/>
    </source>
</evidence>
<keyword evidence="8 15" id="KW-0547">Nucleotide-binding</keyword>
<feature type="domain" description="TRNA-binding" evidence="17">
    <location>
        <begin position="39"/>
        <end position="148"/>
    </location>
</feature>
<dbReference type="FunFam" id="3.30.70.380:FF:000001">
    <property type="entry name" value="Phenylalanine--tRNA ligase beta subunit"/>
    <property type="match status" value="1"/>
</dbReference>
<reference evidence="20 21" key="1">
    <citation type="submission" date="2014-07" db="EMBL/GenBank/DDBJ databases">
        <title>Comparative analysis of Nitrosococcus oceani genome inventories of strains from Pacific and Atlantic gyres.</title>
        <authorList>
            <person name="Lim C.K."/>
            <person name="Wang L."/>
            <person name="Sayavedra-Soto L.A."/>
            <person name="Klotz M.G."/>
        </authorList>
    </citation>
    <scope>NUCLEOTIDE SEQUENCE [LARGE SCALE GENOMIC DNA]</scope>
    <source>
        <strain evidence="20 21">C-27</strain>
    </source>
</reference>
<evidence type="ECO:0000313" key="21">
    <source>
        <dbReference type="Proteomes" id="UP000028839"/>
    </source>
</evidence>
<evidence type="ECO:0000256" key="12">
    <source>
        <dbReference type="ARBA" id="ARBA00022917"/>
    </source>
</evidence>
<evidence type="ECO:0000256" key="15">
    <source>
        <dbReference type="HAMAP-Rule" id="MF_00283"/>
    </source>
</evidence>
<dbReference type="Pfam" id="PF01588">
    <property type="entry name" value="tRNA_bind"/>
    <property type="match status" value="1"/>
</dbReference>
<dbReference type="Gene3D" id="3.30.930.10">
    <property type="entry name" value="Bira Bifunctional Protein, Domain 2"/>
    <property type="match status" value="1"/>
</dbReference>
<dbReference type="InterPro" id="IPR033714">
    <property type="entry name" value="tRNA_bind_bactPheRS"/>
</dbReference>
<dbReference type="CDD" id="cd02796">
    <property type="entry name" value="tRNA_bind_bactPheRS"/>
    <property type="match status" value="1"/>
</dbReference>
<dbReference type="NCBIfam" id="TIGR00472">
    <property type="entry name" value="pheT_bact"/>
    <property type="match status" value="1"/>
</dbReference>
<keyword evidence="11 16" id="KW-0694">RNA-binding</keyword>
<feature type="binding site" evidence="15">
    <location>
        <position position="464"/>
    </location>
    <ligand>
        <name>Mg(2+)</name>
        <dbReference type="ChEBI" id="CHEBI:18420"/>
        <note>shared with alpha subunit</note>
    </ligand>
</feature>
<sequence>MKFSEAWLRTWVDPDISRETLVERLTLAGLEVESTEPVAAPFKGVKAARIVAVEPHPSAPRLQVCQVDIGSGSLLTVVCGAPNARAGLWAPLAIIGAQLPAGIRIELAKLQGVESFGMLCSAAELGLAEQSAGLLELPEGDFPGVDLHEFLQFDDISIEVDLTPNRSDCLSVAGIAREVGVLTQSPVTEPAIEPVTAQIGDIFPVTVTAPAACPRYLGRVLRGVNPQTQTPWWLRERLRRSGIRSLGLVVDVTNYVMLELGQPMHAFDLERLKGGIQVRYGQADEALTLLDGTHLRLDEETLIIADQQRALALAGIMGGEESGINNQTRHLFLESAFFNPSVIAGRARFYGLHTDSSHRFERGVDPELPRRAMERATALLLEIAGGQAGPVIEVADSSQLPPQATIILRKARIHRVLGVEIAESRITEQLTRLGLKVERIEEGWEVKVPSFRFDLALEVDLIEELGRLYGYDRLPSTRPVGQIQPVLKTEAGAFIDRIRQVLVDRDYQEAITYSFVDQELQQLLDPEGSPLVLNNPISTDMAVMRTTLWTGLVQALQYNSYRQQERIRFFEYGLTFNGQLADLKQERTIAGLISGASYPEQWGLVGRPADFFDLKGDVEAILSLVGEQRNCFEFMAASHPALHPGQSAQILREGQAVGWLGALHPWLESKLDLSSRAYLFSLQLEAVERGSLPVFQSLSKFPAIRRDIAFLVNANIPVQVVFDCLKGCESDILKEFQLFDVYTGKGIDPDKKSLALKLILQHPSYTLTDDRVNIFIERVMALLVTELGAIIRE</sequence>
<evidence type="ECO:0000256" key="16">
    <source>
        <dbReference type="PROSITE-ProRule" id="PRU00209"/>
    </source>
</evidence>
<dbReference type="InterPro" id="IPR036690">
    <property type="entry name" value="Fdx_antiC-bd_sf"/>
</dbReference>
<dbReference type="SMR" id="A0A0E2Z3Z8"/>
<dbReference type="PANTHER" id="PTHR10947:SF0">
    <property type="entry name" value="PHENYLALANINE--TRNA LIGASE BETA SUBUNIT"/>
    <property type="match status" value="1"/>
</dbReference>
<evidence type="ECO:0000256" key="7">
    <source>
        <dbReference type="ARBA" id="ARBA00022723"/>
    </source>
</evidence>
<comment type="catalytic activity">
    <reaction evidence="14 15">
        <text>tRNA(Phe) + L-phenylalanine + ATP = L-phenylalanyl-tRNA(Phe) + AMP + diphosphate + H(+)</text>
        <dbReference type="Rhea" id="RHEA:19413"/>
        <dbReference type="Rhea" id="RHEA-COMP:9668"/>
        <dbReference type="Rhea" id="RHEA-COMP:9699"/>
        <dbReference type="ChEBI" id="CHEBI:15378"/>
        <dbReference type="ChEBI" id="CHEBI:30616"/>
        <dbReference type="ChEBI" id="CHEBI:33019"/>
        <dbReference type="ChEBI" id="CHEBI:58095"/>
        <dbReference type="ChEBI" id="CHEBI:78442"/>
        <dbReference type="ChEBI" id="CHEBI:78531"/>
        <dbReference type="ChEBI" id="CHEBI:456215"/>
        <dbReference type="EC" id="6.1.1.20"/>
    </reaction>
</comment>
<dbReference type="FunFam" id="2.40.50.140:FF:000045">
    <property type="entry name" value="Phenylalanine--tRNA ligase beta subunit"/>
    <property type="match status" value="1"/>
</dbReference>
<dbReference type="EMBL" id="JPGN01000034">
    <property type="protein sequence ID" value="KFI19936.1"/>
    <property type="molecule type" value="Genomic_DNA"/>
</dbReference>
<evidence type="ECO:0000256" key="9">
    <source>
        <dbReference type="ARBA" id="ARBA00022840"/>
    </source>
</evidence>
<keyword evidence="6 15" id="KW-0436">Ligase</keyword>
<keyword evidence="10 15" id="KW-0460">Magnesium</keyword>
<dbReference type="Gene3D" id="2.40.50.140">
    <property type="entry name" value="Nucleic acid-binding proteins"/>
    <property type="match status" value="1"/>
</dbReference>
<evidence type="ECO:0000256" key="3">
    <source>
        <dbReference type="ARBA" id="ARBA00011209"/>
    </source>
</evidence>
<keyword evidence="12 15" id="KW-0648">Protein biosynthesis</keyword>
<dbReference type="HOGENOM" id="CLU_016891_0_0_6"/>
<dbReference type="InterPro" id="IPR005146">
    <property type="entry name" value="B3/B4_tRNA-bd"/>
</dbReference>
<dbReference type="FunFam" id="3.30.56.10:FF:000002">
    <property type="entry name" value="Phenylalanine--tRNA ligase beta subunit"/>
    <property type="match status" value="1"/>
</dbReference>
<dbReference type="Proteomes" id="UP000028839">
    <property type="component" value="Unassembled WGS sequence"/>
</dbReference>
<dbReference type="InterPro" id="IPR020825">
    <property type="entry name" value="Phe-tRNA_synthase-like_B3/B4"/>
</dbReference>
<evidence type="ECO:0000256" key="14">
    <source>
        <dbReference type="ARBA" id="ARBA00049255"/>
    </source>
</evidence>
<dbReference type="AlphaFoldDB" id="A0A0E2Z3Z8"/>
<dbReference type="PROSITE" id="PS51447">
    <property type="entry name" value="FDX_ACB"/>
    <property type="match status" value="1"/>
</dbReference>
<dbReference type="InterPro" id="IPR045060">
    <property type="entry name" value="Phe-tRNA-ligase_IIc_bsu"/>
</dbReference>
<dbReference type="CDD" id="cd00769">
    <property type="entry name" value="PheRS_beta_core"/>
    <property type="match status" value="1"/>
</dbReference>
<protein>
    <recommendedName>
        <fullName evidence="15">Phenylalanine--tRNA ligase beta subunit</fullName>
        <ecNumber evidence="15">6.1.1.20</ecNumber>
    </recommendedName>
    <alternativeName>
        <fullName evidence="15">Phenylalanyl-tRNA synthetase beta subunit</fullName>
        <shortName evidence="15">PheRS</shortName>
    </alternativeName>
</protein>
<comment type="similarity">
    <text evidence="2 15">Belongs to the phenylalanyl-tRNA synthetase beta subunit family. Type 1 subfamily.</text>
</comment>
<dbReference type="EC" id="6.1.1.20" evidence="15"/>
<dbReference type="Pfam" id="PF03483">
    <property type="entry name" value="B3_4"/>
    <property type="match status" value="1"/>
</dbReference>
<dbReference type="SUPFAM" id="SSF50249">
    <property type="entry name" value="Nucleic acid-binding proteins"/>
    <property type="match status" value="1"/>
</dbReference>
<keyword evidence="7 15" id="KW-0479">Metal-binding</keyword>
<comment type="subunit">
    <text evidence="3 15">Tetramer of two alpha and two beta subunits.</text>
</comment>
<dbReference type="GO" id="GO:0005524">
    <property type="term" value="F:ATP binding"/>
    <property type="evidence" value="ECO:0007669"/>
    <property type="project" value="UniProtKB-UniRule"/>
</dbReference>
<dbReference type="Pfam" id="PF03484">
    <property type="entry name" value="B5"/>
    <property type="match status" value="1"/>
</dbReference>
<keyword evidence="9 15" id="KW-0067">ATP-binding</keyword>
<dbReference type="SUPFAM" id="SSF55681">
    <property type="entry name" value="Class II aaRS and biotin synthetases"/>
    <property type="match status" value="1"/>
</dbReference>
<evidence type="ECO:0000256" key="11">
    <source>
        <dbReference type="ARBA" id="ARBA00022884"/>
    </source>
</evidence>
<evidence type="ECO:0000259" key="19">
    <source>
        <dbReference type="PROSITE" id="PS51483"/>
    </source>
</evidence>
<dbReference type="Pfam" id="PF17759">
    <property type="entry name" value="tRNA_synthFbeta"/>
    <property type="match status" value="1"/>
</dbReference>
<dbReference type="GO" id="GO:0000287">
    <property type="term" value="F:magnesium ion binding"/>
    <property type="evidence" value="ECO:0007669"/>
    <property type="project" value="UniProtKB-UniRule"/>
</dbReference>
<evidence type="ECO:0000259" key="18">
    <source>
        <dbReference type="PROSITE" id="PS51447"/>
    </source>
</evidence>
<dbReference type="SMART" id="SM00874">
    <property type="entry name" value="B5"/>
    <property type="match status" value="1"/>
</dbReference>
<dbReference type="HAMAP" id="MF_00283">
    <property type="entry name" value="Phe_tRNA_synth_beta1"/>
    <property type="match status" value="1"/>
</dbReference>
<dbReference type="SUPFAM" id="SSF56037">
    <property type="entry name" value="PheT/TilS domain"/>
    <property type="match status" value="1"/>
</dbReference>
<dbReference type="Pfam" id="PF03147">
    <property type="entry name" value="FDX-ACB"/>
    <property type="match status" value="1"/>
</dbReference>
<dbReference type="PANTHER" id="PTHR10947">
    <property type="entry name" value="PHENYLALANYL-TRNA SYNTHETASE BETA CHAIN AND LEUCINE-RICH REPEAT-CONTAINING PROTEIN 47"/>
    <property type="match status" value="1"/>
</dbReference>
<dbReference type="FunFam" id="3.50.40.10:FF:000001">
    <property type="entry name" value="Phenylalanine--tRNA ligase beta subunit"/>
    <property type="match status" value="1"/>
</dbReference>
<comment type="cofactor">
    <cofactor evidence="15">
        <name>Mg(2+)</name>
        <dbReference type="ChEBI" id="CHEBI:18420"/>
    </cofactor>
    <text evidence="15">Binds 2 magnesium ions per tetramer.</text>
</comment>
<name>A0A0E2Z3Z8_9GAMM</name>
<dbReference type="SUPFAM" id="SSF46955">
    <property type="entry name" value="Putative DNA-binding domain"/>
    <property type="match status" value="1"/>
</dbReference>
<keyword evidence="13 15" id="KW-0030">Aminoacyl-tRNA synthetase</keyword>
<evidence type="ECO:0000256" key="6">
    <source>
        <dbReference type="ARBA" id="ARBA00022598"/>
    </source>
</evidence>
<dbReference type="OrthoDB" id="9805455at2"/>
<dbReference type="SUPFAM" id="SSF54991">
    <property type="entry name" value="Anticodon-binding domain of PheRS"/>
    <property type="match status" value="1"/>
</dbReference>
<dbReference type="SMART" id="SM00896">
    <property type="entry name" value="FDX-ACB"/>
    <property type="match status" value="1"/>
</dbReference>
<dbReference type="InterPro" id="IPR005147">
    <property type="entry name" value="tRNA_synthase_B5-dom"/>
</dbReference>
<dbReference type="InterPro" id="IPR004532">
    <property type="entry name" value="Phe-tRNA-ligase_IIc_bsu_bact"/>
</dbReference>
<evidence type="ECO:0000256" key="13">
    <source>
        <dbReference type="ARBA" id="ARBA00023146"/>
    </source>
</evidence>
<keyword evidence="4 15" id="KW-0963">Cytoplasm</keyword>
<dbReference type="Gene3D" id="3.30.70.380">
    <property type="entry name" value="Ferrodoxin-fold anticodon-binding domain"/>
    <property type="match status" value="1"/>
</dbReference>
<comment type="caution">
    <text evidence="20">The sequence shown here is derived from an EMBL/GenBank/DDBJ whole genome shotgun (WGS) entry which is preliminary data.</text>
</comment>
<dbReference type="GO" id="GO:0000049">
    <property type="term" value="F:tRNA binding"/>
    <property type="evidence" value="ECO:0007669"/>
    <property type="project" value="UniProtKB-UniRule"/>
</dbReference>
<dbReference type="InterPro" id="IPR012340">
    <property type="entry name" value="NA-bd_OB-fold"/>
</dbReference>
<dbReference type="InterPro" id="IPR045864">
    <property type="entry name" value="aa-tRNA-synth_II/BPL/LPL"/>
</dbReference>
<gene>
    <name evidence="15" type="primary">pheT</name>
    <name evidence="20" type="ORF">IB75_05945</name>
</gene>
<comment type="subcellular location">
    <subcellularLocation>
        <location evidence="1 15">Cytoplasm</location>
    </subcellularLocation>
</comment>
<dbReference type="Gene3D" id="3.50.40.10">
    <property type="entry name" value="Phenylalanyl-trna Synthetase, Chain B, domain 3"/>
    <property type="match status" value="1"/>
</dbReference>
<feature type="binding site" evidence="15">
    <location>
        <position position="454"/>
    </location>
    <ligand>
        <name>Mg(2+)</name>
        <dbReference type="ChEBI" id="CHEBI:18420"/>
        <note>shared with alpha subunit</note>
    </ligand>
</feature>
<evidence type="ECO:0000256" key="5">
    <source>
        <dbReference type="ARBA" id="ARBA00022555"/>
    </source>
</evidence>
<dbReference type="InterPro" id="IPR009061">
    <property type="entry name" value="DNA-bd_dom_put_sf"/>
</dbReference>
<evidence type="ECO:0000256" key="4">
    <source>
        <dbReference type="ARBA" id="ARBA00022490"/>
    </source>
</evidence>
<dbReference type="PROSITE" id="PS50886">
    <property type="entry name" value="TRBD"/>
    <property type="match status" value="1"/>
</dbReference>
<dbReference type="GO" id="GO:0009328">
    <property type="term" value="C:phenylalanine-tRNA ligase complex"/>
    <property type="evidence" value="ECO:0007669"/>
    <property type="project" value="TreeGrafter"/>
</dbReference>
<proteinExistence type="inferred from homology"/>
<accession>A0A0E2Z3Z8</accession>
<dbReference type="FunFam" id="3.30.930.10:FF:000022">
    <property type="entry name" value="Phenylalanine--tRNA ligase beta subunit"/>
    <property type="match status" value="1"/>
</dbReference>
<dbReference type="InterPro" id="IPR002547">
    <property type="entry name" value="tRNA-bd_dom"/>
</dbReference>
<organism evidence="20 21">
    <name type="scientific">Nitrosococcus oceani C-27</name>
    <dbReference type="NCBI Taxonomy" id="314279"/>
    <lineage>
        <taxon>Bacteria</taxon>
        <taxon>Pseudomonadati</taxon>
        <taxon>Pseudomonadota</taxon>
        <taxon>Gammaproteobacteria</taxon>
        <taxon>Chromatiales</taxon>
        <taxon>Chromatiaceae</taxon>
        <taxon>Nitrosococcus</taxon>
    </lineage>
</organism>
<feature type="binding site" evidence="15">
    <location>
        <position position="460"/>
    </location>
    <ligand>
        <name>Mg(2+)</name>
        <dbReference type="ChEBI" id="CHEBI:18420"/>
        <note>shared with alpha subunit</note>
    </ligand>
</feature>
<dbReference type="Gene3D" id="3.30.56.10">
    <property type="match status" value="2"/>
</dbReference>
<dbReference type="GO" id="GO:0004826">
    <property type="term" value="F:phenylalanine-tRNA ligase activity"/>
    <property type="evidence" value="ECO:0007669"/>
    <property type="project" value="UniProtKB-UniRule"/>
</dbReference>
<feature type="binding site" evidence="15">
    <location>
        <position position="463"/>
    </location>
    <ligand>
        <name>Mg(2+)</name>
        <dbReference type="ChEBI" id="CHEBI:18420"/>
        <note>shared with alpha subunit</note>
    </ligand>
</feature>
<dbReference type="SMART" id="SM00873">
    <property type="entry name" value="B3_4"/>
    <property type="match status" value="1"/>
</dbReference>
<evidence type="ECO:0000256" key="8">
    <source>
        <dbReference type="ARBA" id="ARBA00022741"/>
    </source>
</evidence>